<sequence>MNNFNVIFVDVDDICQTVLPAWENTWFLSMFKQTKKQTLSSLS</sequence>
<evidence type="ECO:0000313" key="2">
    <source>
        <dbReference type="Proteomes" id="UP000219020"/>
    </source>
</evidence>
<comment type="caution">
    <text evidence="1">The sequence shown here is derived from an EMBL/GenBank/DDBJ whole genome shotgun (WGS) entry which is preliminary data.</text>
</comment>
<reference evidence="2" key="1">
    <citation type="submission" date="2017-04" db="EMBL/GenBank/DDBJ databases">
        <title>Genome evolution of the luminous symbionts of deep sea anglerfish.</title>
        <authorList>
            <person name="Hendry T.A."/>
        </authorList>
    </citation>
    <scope>NUCLEOTIDE SEQUENCE [LARGE SCALE GENOMIC DNA]</scope>
</reference>
<dbReference type="GeneID" id="78828675"/>
<accession>A0A2A5T662</accession>
<keyword evidence="2" id="KW-1185">Reference proteome</keyword>
<organism evidence="1 2">
    <name type="scientific">Candidatus Enterovibrio escicola</name>
    <dbReference type="NCBI Taxonomy" id="1927127"/>
    <lineage>
        <taxon>Bacteria</taxon>
        <taxon>Pseudomonadati</taxon>
        <taxon>Pseudomonadota</taxon>
        <taxon>Gammaproteobacteria</taxon>
        <taxon>Vibrionales</taxon>
        <taxon>Vibrionaceae</taxon>
        <taxon>Enterovibrio</taxon>
    </lineage>
</organism>
<dbReference type="RefSeq" id="WP_263363538.1">
    <property type="nucleotide sequence ID" value="NZ_CAWNJE010000005.1"/>
</dbReference>
<dbReference type="Proteomes" id="UP000219020">
    <property type="component" value="Unassembled WGS sequence"/>
</dbReference>
<proteinExistence type="predicted"/>
<protein>
    <recommendedName>
        <fullName evidence="3">Mobile element protein</fullName>
    </recommendedName>
</protein>
<dbReference type="EMBL" id="NBYY01000009">
    <property type="protein sequence ID" value="PCS23665.1"/>
    <property type="molecule type" value="Genomic_DNA"/>
</dbReference>
<evidence type="ECO:0000313" key="1">
    <source>
        <dbReference type="EMBL" id="PCS23665.1"/>
    </source>
</evidence>
<gene>
    <name evidence="1" type="ORF">BTN49_0634</name>
</gene>
<dbReference type="AlphaFoldDB" id="A0A2A5T662"/>
<evidence type="ECO:0008006" key="3">
    <source>
        <dbReference type="Google" id="ProtNLM"/>
    </source>
</evidence>
<name>A0A2A5T662_9GAMM</name>